<keyword evidence="8" id="KW-1185">Reference proteome</keyword>
<evidence type="ECO:0000259" key="6">
    <source>
        <dbReference type="Pfam" id="PF06271"/>
    </source>
</evidence>
<dbReference type="RefSeq" id="WP_166105082.1">
    <property type="nucleotide sequence ID" value="NZ_BMMY01000001.1"/>
</dbReference>
<keyword evidence="4 5" id="KW-0472">Membrane</keyword>
<comment type="subcellular location">
    <subcellularLocation>
        <location evidence="1">Membrane</location>
        <topology evidence="1">Multi-pass membrane protein</topology>
    </subcellularLocation>
</comment>
<reference evidence="7 8" key="1">
    <citation type="submission" date="2020-08" db="EMBL/GenBank/DDBJ databases">
        <title>Genome sequence of Phycicoccus endophyticus JCM 31784T.</title>
        <authorList>
            <person name="Hyun D.-W."/>
            <person name="Bae J.-W."/>
        </authorList>
    </citation>
    <scope>NUCLEOTIDE SEQUENCE [LARGE SCALE GENOMIC DNA]</scope>
    <source>
        <strain evidence="7 8">JCM 31784</strain>
    </source>
</reference>
<keyword evidence="2 5" id="KW-0812">Transmembrane</keyword>
<proteinExistence type="predicted"/>
<evidence type="ECO:0000256" key="2">
    <source>
        <dbReference type="ARBA" id="ARBA00022692"/>
    </source>
</evidence>
<feature type="transmembrane region" description="Helical" evidence="5">
    <location>
        <begin position="106"/>
        <end position="125"/>
    </location>
</feature>
<organism evidence="7 8">
    <name type="scientific">Phycicoccus endophyticus</name>
    <dbReference type="NCBI Taxonomy" id="1690220"/>
    <lineage>
        <taxon>Bacteria</taxon>
        <taxon>Bacillati</taxon>
        <taxon>Actinomycetota</taxon>
        <taxon>Actinomycetes</taxon>
        <taxon>Micrococcales</taxon>
        <taxon>Intrasporangiaceae</taxon>
        <taxon>Phycicoccus</taxon>
    </lineage>
</organism>
<accession>A0A7G9R523</accession>
<name>A0A7G9R523_9MICO</name>
<gene>
    <name evidence="7" type="ORF">H9L10_07100</name>
</gene>
<dbReference type="KEGG" id="pei:H9L10_07100"/>
<protein>
    <submittedName>
        <fullName evidence="7">RDD family protein</fullName>
    </submittedName>
</protein>
<evidence type="ECO:0000256" key="3">
    <source>
        <dbReference type="ARBA" id="ARBA00022989"/>
    </source>
</evidence>
<feature type="transmembrane region" description="Helical" evidence="5">
    <location>
        <begin position="63"/>
        <end position="85"/>
    </location>
</feature>
<evidence type="ECO:0000256" key="4">
    <source>
        <dbReference type="ARBA" id="ARBA00023136"/>
    </source>
</evidence>
<dbReference type="Proteomes" id="UP000515976">
    <property type="component" value="Chromosome"/>
</dbReference>
<dbReference type="InterPro" id="IPR010432">
    <property type="entry name" value="RDD"/>
</dbReference>
<feature type="domain" description="RDD" evidence="6">
    <location>
        <begin position="17"/>
        <end position="117"/>
    </location>
</feature>
<feature type="transmembrane region" description="Helical" evidence="5">
    <location>
        <begin position="23"/>
        <end position="43"/>
    </location>
</feature>
<evidence type="ECO:0000313" key="7">
    <source>
        <dbReference type="EMBL" id="QNN50698.1"/>
    </source>
</evidence>
<dbReference type="Pfam" id="PF06271">
    <property type="entry name" value="RDD"/>
    <property type="match status" value="1"/>
</dbReference>
<dbReference type="AlphaFoldDB" id="A0A7G9R523"/>
<evidence type="ECO:0000313" key="8">
    <source>
        <dbReference type="Proteomes" id="UP000515976"/>
    </source>
</evidence>
<keyword evidence="3 5" id="KW-1133">Transmembrane helix</keyword>
<sequence>MPSADPAPRSSPTAERATLSRRFAGFVLDWVLAALVTFLLLPYDLVLEPGEQPPVVLGVPESSWAVLGIFVVLNVVLVSLTGSTLGHRLLGLQVWQVRRWPFPVQVLVRSVLAGLVVPAVVTVGGRGLHDLAAGTRTVRVRRSG</sequence>
<dbReference type="GO" id="GO:0016020">
    <property type="term" value="C:membrane"/>
    <property type="evidence" value="ECO:0007669"/>
    <property type="project" value="UniProtKB-SubCell"/>
</dbReference>
<dbReference type="EMBL" id="CP060712">
    <property type="protein sequence ID" value="QNN50698.1"/>
    <property type="molecule type" value="Genomic_DNA"/>
</dbReference>
<evidence type="ECO:0000256" key="1">
    <source>
        <dbReference type="ARBA" id="ARBA00004141"/>
    </source>
</evidence>
<evidence type="ECO:0000256" key="5">
    <source>
        <dbReference type="SAM" id="Phobius"/>
    </source>
</evidence>